<accession>A0A645IXQ1</accession>
<proteinExistence type="predicted"/>
<gene>
    <name evidence="1" type="ORF">SDC9_199635</name>
</gene>
<protein>
    <submittedName>
        <fullName evidence="1">Uncharacterized protein</fullName>
    </submittedName>
</protein>
<name>A0A645IXQ1_9ZZZZ</name>
<evidence type="ECO:0000313" key="1">
    <source>
        <dbReference type="EMBL" id="MPN51983.1"/>
    </source>
</evidence>
<reference evidence="1" key="1">
    <citation type="submission" date="2019-08" db="EMBL/GenBank/DDBJ databases">
        <authorList>
            <person name="Kucharzyk K."/>
            <person name="Murdoch R.W."/>
            <person name="Higgins S."/>
            <person name="Loffler F."/>
        </authorList>
    </citation>
    <scope>NUCLEOTIDE SEQUENCE</scope>
</reference>
<sequence>MFVAKGQGLIAVIRPSRNAVSKGQLEPSVRLCKKLIIIQEYFLLYKSLRSTSFFSNSLTPSGLANAFCVISI</sequence>
<comment type="caution">
    <text evidence="1">The sequence shown here is derived from an EMBL/GenBank/DDBJ whole genome shotgun (WGS) entry which is preliminary data.</text>
</comment>
<dbReference type="AlphaFoldDB" id="A0A645IXQ1"/>
<organism evidence="1">
    <name type="scientific">bioreactor metagenome</name>
    <dbReference type="NCBI Taxonomy" id="1076179"/>
    <lineage>
        <taxon>unclassified sequences</taxon>
        <taxon>metagenomes</taxon>
        <taxon>ecological metagenomes</taxon>
    </lineage>
</organism>
<dbReference type="EMBL" id="VSSQ01117642">
    <property type="protein sequence ID" value="MPN51983.1"/>
    <property type="molecule type" value="Genomic_DNA"/>
</dbReference>